<keyword evidence="5" id="KW-0677">Repeat</keyword>
<dbReference type="GO" id="GO:0016973">
    <property type="term" value="P:poly(A)+ mRNA export from nucleus"/>
    <property type="evidence" value="ECO:0007669"/>
    <property type="project" value="TreeGrafter"/>
</dbReference>
<evidence type="ECO:0000256" key="7">
    <source>
        <dbReference type="ARBA" id="ARBA00023242"/>
    </source>
</evidence>
<keyword evidence="7" id="KW-0539">Nucleus</keyword>
<dbReference type="InterPro" id="IPR032710">
    <property type="entry name" value="NTF2-like_dom_sf"/>
</dbReference>
<dbReference type="SUPFAM" id="SSF52058">
    <property type="entry name" value="L domain-like"/>
    <property type="match status" value="1"/>
</dbReference>
<feature type="region of interest" description="Disordered" evidence="10">
    <location>
        <begin position="1"/>
        <end position="85"/>
    </location>
</feature>
<evidence type="ECO:0000313" key="14">
    <source>
        <dbReference type="Proteomes" id="UP001145021"/>
    </source>
</evidence>
<dbReference type="InterPro" id="IPR040736">
    <property type="entry name" value="Mex67_RRM"/>
</dbReference>
<gene>
    <name evidence="13" type="primary">MEX67</name>
    <name evidence="13" type="ORF">LPJ64_001867</name>
</gene>
<reference evidence="13" key="1">
    <citation type="submission" date="2022-07" db="EMBL/GenBank/DDBJ databases">
        <title>Phylogenomic reconstructions and comparative analyses of Kickxellomycotina fungi.</title>
        <authorList>
            <person name="Reynolds N.K."/>
            <person name="Stajich J.E."/>
            <person name="Barry K."/>
            <person name="Grigoriev I.V."/>
            <person name="Crous P."/>
            <person name="Smith M.E."/>
        </authorList>
    </citation>
    <scope>NUCLEOTIDE SEQUENCE</scope>
    <source>
        <strain evidence="13">NBRC 105413</strain>
    </source>
</reference>
<organism evidence="13 14">
    <name type="scientific">Coemansia asiatica</name>
    <dbReference type="NCBI Taxonomy" id="1052880"/>
    <lineage>
        <taxon>Eukaryota</taxon>
        <taxon>Fungi</taxon>
        <taxon>Fungi incertae sedis</taxon>
        <taxon>Zoopagomycota</taxon>
        <taxon>Kickxellomycotina</taxon>
        <taxon>Kickxellomycetes</taxon>
        <taxon>Kickxellales</taxon>
        <taxon>Kickxellaceae</taxon>
        <taxon>Coemansia</taxon>
    </lineage>
</organism>
<dbReference type="EMBL" id="JANBOH010000052">
    <property type="protein sequence ID" value="KAJ1646695.1"/>
    <property type="molecule type" value="Genomic_DNA"/>
</dbReference>
<dbReference type="InterPro" id="IPR030217">
    <property type="entry name" value="NXF_fam"/>
</dbReference>
<dbReference type="InterPro" id="IPR002075">
    <property type="entry name" value="NTF2_dom"/>
</dbReference>
<keyword evidence="6" id="KW-0509">mRNA transport</keyword>
<dbReference type="Pfam" id="PF24048">
    <property type="entry name" value="LRR_NXF1-5"/>
    <property type="match status" value="1"/>
</dbReference>
<comment type="similarity">
    <text evidence="2">Belongs to the NXF family.</text>
</comment>
<evidence type="ECO:0000256" key="10">
    <source>
        <dbReference type="SAM" id="MobiDB-lite"/>
    </source>
</evidence>
<evidence type="ECO:0000259" key="11">
    <source>
        <dbReference type="PROSITE" id="PS50177"/>
    </source>
</evidence>
<dbReference type="SMART" id="SM00804">
    <property type="entry name" value="TAP_C"/>
    <property type="match status" value="1"/>
</dbReference>
<dbReference type="PROSITE" id="PS51281">
    <property type="entry name" value="TAP_C"/>
    <property type="match status" value="1"/>
</dbReference>
<feature type="domain" description="NTF2" evidence="11">
    <location>
        <begin position="384"/>
        <end position="559"/>
    </location>
</feature>
<evidence type="ECO:0000256" key="2">
    <source>
        <dbReference type="ARBA" id="ARBA00009285"/>
    </source>
</evidence>
<dbReference type="SUPFAM" id="SSF46934">
    <property type="entry name" value="UBA-like"/>
    <property type="match status" value="1"/>
</dbReference>
<dbReference type="InterPro" id="IPR005637">
    <property type="entry name" value="TAP_C_dom"/>
</dbReference>
<feature type="domain" description="TAP-C" evidence="12">
    <location>
        <begin position="603"/>
        <end position="654"/>
    </location>
</feature>
<dbReference type="Pfam" id="PF22602">
    <property type="entry name" value="NXF_NTF2"/>
    <property type="match status" value="1"/>
</dbReference>
<keyword evidence="3" id="KW-0813">Transport</keyword>
<dbReference type="PANTHER" id="PTHR10662:SF22">
    <property type="entry name" value="NUCLEAR RNA EXPORT FACTOR 1"/>
    <property type="match status" value="1"/>
</dbReference>
<name>A0A9W8CJL2_9FUNG</name>
<dbReference type="AlphaFoldDB" id="A0A9W8CJL2"/>
<dbReference type="PROSITE" id="PS50177">
    <property type="entry name" value="NTF2_DOMAIN"/>
    <property type="match status" value="1"/>
</dbReference>
<evidence type="ECO:0000256" key="9">
    <source>
        <dbReference type="ARBA" id="ARBA00069694"/>
    </source>
</evidence>
<evidence type="ECO:0000256" key="4">
    <source>
        <dbReference type="ARBA" id="ARBA00022614"/>
    </source>
</evidence>
<comment type="subcellular location">
    <subcellularLocation>
        <location evidence="1">Nucleus</location>
    </subcellularLocation>
</comment>
<evidence type="ECO:0000256" key="5">
    <source>
        <dbReference type="ARBA" id="ARBA00022737"/>
    </source>
</evidence>
<accession>A0A9W8CJL2</accession>
<dbReference type="InterPro" id="IPR032675">
    <property type="entry name" value="LRR_dom_sf"/>
</dbReference>
<feature type="compositionally biased region" description="Low complexity" evidence="10">
    <location>
        <begin position="1"/>
        <end position="10"/>
    </location>
</feature>
<dbReference type="InterPro" id="IPR018222">
    <property type="entry name" value="Nuclear_transport_factor_2_euk"/>
</dbReference>
<dbReference type="Gene3D" id="3.80.10.10">
    <property type="entry name" value="Ribonuclease Inhibitor"/>
    <property type="match status" value="1"/>
</dbReference>
<dbReference type="PANTHER" id="PTHR10662">
    <property type="entry name" value="NUCLEAR RNA EXPORT FACTOR"/>
    <property type="match status" value="1"/>
</dbReference>
<comment type="function">
    <text evidence="8">Involved in the export of mRNA from the nucleus to the cytoplasm.</text>
</comment>
<dbReference type="FunFam" id="1.10.8.10:FF:000018">
    <property type="entry name" value="Nuclear RNA export factor 1"/>
    <property type="match status" value="1"/>
</dbReference>
<dbReference type="Pfam" id="PF03943">
    <property type="entry name" value="TAP_C"/>
    <property type="match status" value="1"/>
</dbReference>
<dbReference type="CDD" id="cd14342">
    <property type="entry name" value="UBA_TAP-C"/>
    <property type="match status" value="1"/>
</dbReference>
<comment type="caution">
    <text evidence="13">The sequence shown here is derived from an EMBL/GenBank/DDBJ whole genome shotgun (WGS) entry which is preliminary data.</text>
</comment>
<protein>
    <recommendedName>
        <fullName evidence="9">mRNA export factor MEX67</fullName>
    </recommendedName>
</protein>
<evidence type="ECO:0000256" key="3">
    <source>
        <dbReference type="ARBA" id="ARBA00022448"/>
    </source>
</evidence>
<dbReference type="Gene3D" id="1.10.8.10">
    <property type="entry name" value="DNA helicase RuvA subunit, C-terminal domain"/>
    <property type="match status" value="1"/>
</dbReference>
<dbReference type="Gene3D" id="3.10.450.50">
    <property type="match status" value="1"/>
</dbReference>
<evidence type="ECO:0000259" key="12">
    <source>
        <dbReference type="PROSITE" id="PS51281"/>
    </source>
</evidence>
<sequence length="654" mass="69267">MSNFWGQNNRGRGRGRGRGGGGGGFGANSNDGNRAGANPLLSRLGNTSGQFGDQGYHPGGQGSGSGSGFGSMGPNKSGTFIDSHMVGNSGGTAQVSVKGWRGGTEDSLLKFLDTKLGRPVGVMDIHYRGEIMYITVPSADIAQGLLNLSGIRFAGDKLSFQLKTHPVKFGTGGGGRDGGVSNDSVKLKDRLIALLQTRVDMQSNSLDLSMLGQDKIIASLGTDAQQEEKMYKAILVIAAQIYPGLVTINLAGNGLRSLKGVADLGLHFPSLRNLSLMNNLLADFSALDCVSSMGSTVPLKHLDMLILAGNPMAEAELRLPNGGASYVNKVQQRFPTISMLDMNPVVPRAQPGAGPSKGSGSGAQKQLPFPTEQLFVENQEIGDLTNSFLAGFFSFYDNNRNALADIYDQAAQFSLVVDTTHPTSEFAQTSADSQKHVDFSVYIRLSRNLTRVKSPQRRISSLIVGRASVMQTILQLPETSHPVQDAQRFSFDAWQTLVPVAAGPPQTVAVVAVHGEFTERSSQNLVSFDRVFVLAPAPPGSPAAAAGSPCIITNDQLTIRRYNGFYSWLAPSASAGPAEAPATNTGTGTGVGAGTGTGTSLTAEQQEMARALQEQTGMNAGWTLKCLQSYGWNYQLAISEFPNVRNTLPPEAFQ</sequence>
<evidence type="ECO:0000256" key="8">
    <source>
        <dbReference type="ARBA" id="ARBA00055253"/>
    </source>
</evidence>
<dbReference type="SUPFAM" id="SSF54427">
    <property type="entry name" value="NTF2-like"/>
    <property type="match status" value="1"/>
</dbReference>
<evidence type="ECO:0000256" key="1">
    <source>
        <dbReference type="ARBA" id="ARBA00004123"/>
    </source>
</evidence>
<evidence type="ECO:0000313" key="13">
    <source>
        <dbReference type="EMBL" id="KAJ1646695.1"/>
    </source>
</evidence>
<dbReference type="InterPro" id="IPR057125">
    <property type="entry name" value="NXF1/2/3/5-like_LRR"/>
</dbReference>
<dbReference type="InterPro" id="IPR009060">
    <property type="entry name" value="UBA-like_sf"/>
</dbReference>
<dbReference type="Proteomes" id="UP001145021">
    <property type="component" value="Unassembled WGS sequence"/>
</dbReference>
<proteinExistence type="inferred from homology"/>
<dbReference type="Pfam" id="PF18444">
    <property type="entry name" value="RRM_9"/>
    <property type="match status" value="1"/>
</dbReference>
<keyword evidence="4" id="KW-0433">Leucine-rich repeat</keyword>
<feature type="compositionally biased region" description="Gly residues" evidence="10">
    <location>
        <begin position="57"/>
        <end position="71"/>
    </location>
</feature>
<dbReference type="GO" id="GO:0003723">
    <property type="term" value="F:RNA binding"/>
    <property type="evidence" value="ECO:0007669"/>
    <property type="project" value="TreeGrafter"/>
</dbReference>
<keyword evidence="14" id="KW-1185">Reference proteome</keyword>
<evidence type="ECO:0000256" key="6">
    <source>
        <dbReference type="ARBA" id="ARBA00022816"/>
    </source>
</evidence>
<dbReference type="GO" id="GO:0042272">
    <property type="term" value="C:nuclear RNA export factor complex"/>
    <property type="evidence" value="ECO:0007669"/>
    <property type="project" value="UniProtKB-ARBA"/>
</dbReference>